<accession>A0A4R5UH39</accession>
<evidence type="ECO:0000313" key="2">
    <source>
        <dbReference type="Proteomes" id="UP000295238"/>
    </source>
</evidence>
<evidence type="ECO:0000313" key="1">
    <source>
        <dbReference type="EMBL" id="TDK35229.1"/>
    </source>
</evidence>
<dbReference type="AlphaFoldDB" id="A0A4R5UH39"/>
<comment type="caution">
    <text evidence="1">The sequence shown here is derived from an EMBL/GenBank/DDBJ whole genome shotgun (WGS) entry which is preliminary data.</text>
</comment>
<proteinExistence type="predicted"/>
<reference evidence="1 2" key="1">
    <citation type="submission" date="2019-03" db="EMBL/GenBank/DDBJ databases">
        <title>Rhizobium sp. nov., an bacterium isolated from biocrust in Mu Us Desert.</title>
        <authorList>
            <person name="Lixiong L."/>
        </authorList>
    </citation>
    <scope>NUCLEOTIDE SEQUENCE [LARGE SCALE GENOMIC DNA]</scope>
    <source>
        <strain evidence="1 2">SPY-1</strain>
    </source>
</reference>
<dbReference type="EMBL" id="SMTL01000003">
    <property type="protein sequence ID" value="TDK35229.1"/>
    <property type="molecule type" value="Genomic_DNA"/>
</dbReference>
<organism evidence="1 2">
    <name type="scientific">Rhizobium deserti</name>
    <dbReference type="NCBI Taxonomy" id="2547961"/>
    <lineage>
        <taxon>Bacteria</taxon>
        <taxon>Pseudomonadati</taxon>
        <taxon>Pseudomonadota</taxon>
        <taxon>Alphaproteobacteria</taxon>
        <taxon>Hyphomicrobiales</taxon>
        <taxon>Rhizobiaceae</taxon>
        <taxon>Rhizobium/Agrobacterium group</taxon>
        <taxon>Rhizobium</taxon>
    </lineage>
</organism>
<keyword evidence="2" id="KW-1185">Reference proteome</keyword>
<dbReference type="RefSeq" id="WP_133316651.1">
    <property type="nucleotide sequence ID" value="NZ_SMTL01000003.1"/>
</dbReference>
<sequence length="66" mass="7163">MIGSWSSSFRRCTGSSIVLGRQAVLIWMMRHTADEANTAHSSNIPTILPNVVNKPLTTAGFFNLSA</sequence>
<dbReference type="Proteomes" id="UP000295238">
    <property type="component" value="Unassembled WGS sequence"/>
</dbReference>
<name>A0A4R5UH39_9HYPH</name>
<protein>
    <submittedName>
        <fullName evidence="1">Uncharacterized protein</fullName>
    </submittedName>
</protein>
<gene>
    <name evidence="1" type="ORF">E2F50_13300</name>
</gene>